<proteinExistence type="predicted"/>
<dbReference type="PANTHER" id="PTHR10174">
    <property type="entry name" value="ALPHA-TOCOPHEROL TRANSFER PROTEIN-RELATED"/>
    <property type="match status" value="1"/>
</dbReference>
<name>A0ABR3I573_LOXSC</name>
<gene>
    <name evidence="2" type="ORF">ABMA27_015977</name>
</gene>
<dbReference type="Pfam" id="PF00650">
    <property type="entry name" value="CRAL_TRIO"/>
    <property type="match status" value="1"/>
</dbReference>
<dbReference type="SUPFAM" id="SSF52087">
    <property type="entry name" value="CRAL/TRIO domain"/>
    <property type="match status" value="1"/>
</dbReference>
<dbReference type="Gene3D" id="3.40.525.10">
    <property type="entry name" value="CRAL-TRIO lipid binding domain"/>
    <property type="match status" value="1"/>
</dbReference>
<dbReference type="SMART" id="SM00516">
    <property type="entry name" value="SEC14"/>
    <property type="match status" value="1"/>
</dbReference>
<sequence length="296" mass="34673">MSVVAFSVEKEYEKVPGLRRDVEEIRKWLKMQPHLPHITDLDIIFAYNYCEGDKEMTKRVIDLNYTLRTLLSFYTNRNVDKSLEAALHTWLITPLVQTTLKGNRVLYCYLLDPDVQKFVYKDAVRTFVMIMDLWQYEEGTLPEIAVVVDMDRVTLSHISAIDVTVAQQFFYFLQEAMFIRLREFHFINAPKFVDKMLTMVKPYMTEMLDLLKVHAIGSDTLEQYLPRAALPKEAGGEYKDVETLRDEMWNKLKANTQFFKEESLKRVDETKRLNGPNTISTFFPSMDGSFKNLSID</sequence>
<comment type="caution">
    <text evidence="2">The sequence shown here is derived from an EMBL/GenBank/DDBJ whole genome shotgun (WGS) entry which is preliminary data.</text>
</comment>
<organism evidence="2 3">
    <name type="scientific">Loxostege sticticalis</name>
    <name type="common">Beet webworm moth</name>
    <dbReference type="NCBI Taxonomy" id="481309"/>
    <lineage>
        <taxon>Eukaryota</taxon>
        <taxon>Metazoa</taxon>
        <taxon>Ecdysozoa</taxon>
        <taxon>Arthropoda</taxon>
        <taxon>Hexapoda</taxon>
        <taxon>Insecta</taxon>
        <taxon>Pterygota</taxon>
        <taxon>Neoptera</taxon>
        <taxon>Endopterygota</taxon>
        <taxon>Lepidoptera</taxon>
        <taxon>Glossata</taxon>
        <taxon>Ditrysia</taxon>
        <taxon>Pyraloidea</taxon>
        <taxon>Crambidae</taxon>
        <taxon>Pyraustinae</taxon>
        <taxon>Loxostege</taxon>
    </lineage>
</organism>
<evidence type="ECO:0000313" key="3">
    <source>
        <dbReference type="Proteomes" id="UP001549920"/>
    </source>
</evidence>
<accession>A0ABR3I573</accession>
<dbReference type="Proteomes" id="UP001549920">
    <property type="component" value="Unassembled WGS sequence"/>
</dbReference>
<evidence type="ECO:0000313" key="2">
    <source>
        <dbReference type="EMBL" id="KAL0883909.1"/>
    </source>
</evidence>
<dbReference type="EMBL" id="JBEUOH010000008">
    <property type="protein sequence ID" value="KAL0883909.1"/>
    <property type="molecule type" value="Genomic_DNA"/>
</dbReference>
<keyword evidence="3" id="KW-1185">Reference proteome</keyword>
<dbReference type="InterPro" id="IPR001251">
    <property type="entry name" value="CRAL-TRIO_dom"/>
</dbReference>
<protein>
    <recommendedName>
        <fullName evidence="1">CRAL-TRIO domain-containing protein</fullName>
    </recommendedName>
</protein>
<dbReference type="InterPro" id="IPR036865">
    <property type="entry name" value="CRAL-TRIO_dom_sf"/>
</dbReference>
<dbReference type="CDD" id="cd00170">
    <property type="entry name" value="SEC14"/>
    <property type="match status" value="1"/>
</dbReference>
<reference evidence="2 3" key="1">
    <citation type="submission" date="2024-06" db="EMBL/GenBank/DDBJ databases">
        <title>A chromosome-level genome assembly of beet webworm, Loxostege sticticalis.</title>
        <authorList>
            <person name="Zhang Y."/>
        </authorList>
    </citation>
    <scope>NUCLEOTIDE SEQUENCE [LARGE SCALE GENOMIC DNA]</scope>
    <source>
        <strain evidence="2">AQ026</strain>
        <tissue evidence="2">Whole body</tissue>
    </source>
</reference>
<evidence type="ECO:0000259" key="1">
    <source>
        <dbReference type="PROSITE" id="PS50191"/>
    </source>
</evidence>
<dbReference type="PANTHER" id="PTHR10174:SF213">
    <property type="entry name" value="CRAL-TRIO DOMAIN-CONTAINING PROTEIN"/>
    <property type="match status" value="1"/>
</dbReference>
<feature type="domain" description="CRAL-TRIO" evidence="1">
    <location>
        <begin position="80"/>
        <end position="242"/>
    </location>
</feature>
<dbReference type="PROSITE" id="PS50191">
    <property type="entry name" value="CRAL_TRIO"/>
    <property type="match status" value="1"/>
</dbReference>